<feature type="transmembrane region" description="Helical" evidence="7">
    <location>
        <begin position="500"/>
        <end position="521"/>
    </location>
</feature>
<feature type="transmembrane region" description="Helical" evidence="7">
    <location>
        <begin position="469"/>
        <end position="488"/>
    </location>
</feature>
<evidence type="ECO:0000256" key="2">
    <source>
        <dbReference type="ARBA" id="ARBA00022448"/>
    </source>
</evidence>
<dbReference type="PANTHER" id="PTHR23510">
    <property type="entry name" value="INNER MEMBRANE TRANSPORT PROTEIN YAJR"/>
    <property type="match status" value="1"/>
</dbReference>
<dbReference type="Proteomes" id="UP001174909">
    <property type="component" value="Unassembled WGS sequence"/>
</dbReference>
<dbReference type="GO" id="GO:0022857">
    <property type="term" value="F:transmembrane transporter activity"/>
    <property type="evidence" value="ECO:0007669"/>
    <property type="project" value="InterPro"/>
</dbReference>
<feature type="transmembrane region" description="Helical" evidence="7">
    <location>
        <begin position="206"/>
        <end position="224"/>
    </location>
</feature>
<feature type="transmembrane region" description="Helical" evidence="7">
    <location>
        <begin position="170"/>
        <end position="194"/>
    </location>
</feature>
<feature type="transmembrane region" description="Helical" evidence="7">
    <location>
        <begin position="297"/>
        <end position="315"/>
    </location>
</feature>
<dbReference type="SUPFAM" id="SSF103473">
    <property type="entry name" value="MFS general substrate transporter"/>
    <property type="match status" value="1"/>
</dbReference>
<keyword evidence="3 7" id="KW-0812">Transmembrane</keyword>
<feature type="transmembrane region" description="Helical" evidence="7">
    <location>
        <begin position="256"/>
        <end position="277"/>
    </location>
</feature>
<dbReference type="GO" id="GO:0005765">
    <property type="term" value="C:lysosomal membrane"/>
    <property type="evidence" value="ECO:0007669"/>
    <property type="project" value="TreeGrafter"/>
</dbReference>
<evidence type="ECO:0000313" key="8">
    <source>
        <dbReference type="EMBL" id="CAI8050267.1"/>
    </source>
</evidence>
<evidence type="ECO:0000256" key="5">
    <source>
        <dbReference type="ARBA" id="ARBA00023136"/>
    </source>
</evidence>
<proteinExistence type="predicted"/>
<evidence type="ECO:0000256" key="4">
    <source>
        <dbReference type="ARBA" id="ARBA00022989"/>
    </source>
</evidence>
<feature type="transmembrane region" description="Helical" evidence="7">
    <location>
        <begin position="17"/>
        <end position="40"/>
    </location>
</feature>
<dbReference type="InterPro" id="IPR051068">
    <property type="entry name" value="MFS_Domain-Containing_Protein"/>
</dbReference>
<comment type="subcellular location">
    <subcellularLocation>
        <location evidence="1">Endomembrane system</location>
        <topology evidence="1">Multi-pass membrane protein</topology>
    </subcellularLocation>
</comment>
<organism evidence="8 9">
    <name type="scientific">Geodia barretti</name>
    <name type="common">Barrett's horny sponge</name>
    <dbReference type="NCBI Taxonomy" id="519541"/>
    <lineage>
        <taxon>Eukaryota</taxon>
        <taxon>Metazoa</taxon>
        <taxon>Porifera</taxon>
        <taxon>Demospongiae</taxon>
        <taxon>Heteroscleromorpha</taxon>
        <taxon>Tetractinellida</taxon>
        <taxon>Astrophorina</taxon>
        <taxon>Geodiidae</taxon>
        <taxon>Geodia</taxon>
    </lineage>
</organism>
<name>A0AA35TLU6_GEOBA</name>
<dbReference type="InterPro" id="IPR011701">
    <property type="entry name" value="MFS"/>
</dbReference>
<feature type="transmembrane region" description="Helical" evidence="7">
    <location>
        <begin position="126"/>
        <end position="149"/>
    </location>
</feature>
<dbReference type="PANTHER" id="PTHR23510:SF3">
    <property type="entry name" value="MAJOR FACILITATOR SUPERFAMILY DOMAIN-CONTAINING PROTEIN 8"/>
    <property type="match status" value="1"/>
</dbReference>
<keyword evidence="5 7" id="KW-0472">Membrane</keyword>
<protein>
    <submittedName>
        <fullName evidence="8">Uncharacterized protein</fullName>
    </submittedName>
</protein>
<evidence type="ECO:0000256" key="7">
    <source>
        <dbReference type="SAM" id="Phobius"/>
    </source>
</evidence>
<reference evidence="8" key="1">
    <citation type="submission" date="2023-03" db="EMBL/GenBank/DDBJ databases">
        <authorList>
            <person name="Steffen K."/>
            <person name="Cardenas P."/>
        </authorList>
    </citation>
    <scope>NUCLEOTIDE SEQUENCE</scope>
</reference>
<dbReference type="GO" id="GO:0012505">
    <property type="term" value="C:endomembrane system"/>
    <property type="evidence" value="ECO:0007669"/>
    <property type="project" value="UniProtKB-SubCell"/>
</dbReference>
<evidence type="ECO:0000256" key="3">
    <source>
        <dbReference type="ARBA" id="ARBA00022692"/>
    </source>
</evidence>
<keyword evidence="9" id="KW-1185">Reference proteome</keyword>
<feature type="transmembrane region" description="Helical" evidence="7">
    <location>
        <begin position="102"/>
        <end position="120"/>
    </location>
</feature>
<dbReference type="Gene3D" id="1.20.1250.20">
    <property type="entry name" value="MFS general substrate transporter like domains"/>
    <property type="match status" value="2"/>
</dbReference>
<feature type="region of interest" description="Disordered" evidence="6">
    <location>
        <begin position="529"/>
        <end position="554"/>
    </location>
</feature>
<dbReference type="Pfam" id="PF07690">
    <property type="entry name" value="MFS_1"/>
    <property type="match status" value="1"/>
</dbReference>
<feature type="transmembrane region" description="Helical" evidence="7">
    <location>
        <begin position="72"/>
        <end position="90"/>
    </location>
</feature>
<comment type="caution">
    <text evidence="8">The sequence shown here is derived from an EMBL/GenBank/DDBJ whole genome shotgun (WGS) entry which is preliminary data.</text>
</comment>
<evidence type="ECO:0000256" key="1">
    <source>
        <dbReference type="ARBA" id="ARBA00004127"/>
    </source>
</evidence>
<evidence type="ECO:0000256" key="6">
    <source>
        <dbReference type="SAM" id="MobiDB-lite"/>
    </source>
</evidence>
<dbReference type="InterPro" id="IPR036259">
    <property type="entry name" value="MFS_trans_sf"/>
</dbReference>
<keyword evidence="4 7" id="KW-1133">Transmembrane helix</keyword>
<feature type="transmembrane region" description="Helical" evidence="7">
    <location>
        <begin position="432"/>
        <end position="457"/>
    </location>
</feature>
<gene>
    <name evidence="8" type="ORF">GBAR_LOCUS27623</name>
</gene>
<evidence type="ECO:0000313" key="9">
    <source>
        <dbReference type="Proteomes" id="UP001174909"/>
    </source>
</evidence>
<dbReference type="EMBL" id="CASHTH010003847">
    <property type="protein sequence ID" value="CAI8050267.1"/>
    <property type="molecule type" value="Genomic_DNA"/>
</dbReference>
<feature type="transmembrane region" description="Helical" evidence="7">
    <location>
        <begin position="327"/>
        <end position="348"/>
    </location>
</feature>
<dbReference type="AlphaFoldDB" id="A0AA35TLU6"/>
<keyword evidence="2" id="KW-0813">Transport</keyword>
<accession>A0AA35TLU6</accession>
<sequence length="554" mass="61212">MGLCVKGKKDSIPHHNWFIIFGLLQALAYAVFIMFTPSIYQFVTTQNNSSEELEESGSNPFWPGLGGSPRDYAWVSVSFALFQTALFPLPTLLMDTLPYTPLILFTTFLYTISGVVYGWATRVWMVFIARGLMGSAALFGSSVIYTYIGEIGTYMDRSRRKMGKKPMKDVLYIANTLASNGWYFGLLGINAALVRIPSVNPYRLPGWFLVSLSLTVAVLVVLFFTEPRPWACRKAKHCNLKSNMSSLKYRSNSRSYVLCVLFVLLNSYVTGQALSVVYTLASPILSDQFGFTVDNTALFFVGLGVGGFASVIIQFSAKALRCNNRVMVGLVFVVIVIGCSVMTDWQAINVEDPCNFSSLMNNVTTSDTGEASFIDGNTNESNVTIFQLLVENCEARSTSGYECFWNPHSRVTGDQCNTCYQGCLSLQTSLTFYQYTVGVFLVSVGGTLEYIFNFALLSDIIPPENQGSITAFTIGCGALSRAVTPFWYVESYEQTGKHTFLPLIITMATFLIALVVLAALYKDLAPRNTTTESEPQHASNPSAQELQSVTEIKM</sequence>